<dbReference type="OMA" id="SHINQWL"/>
<gene>
    <name evidence="2" type="ORF">DGUA_6G007614</name>
</gene>
<dbReference type="OrthoDB" id="7930815at2759"/>
<evidence type="ECO:0000313" key="2">
    <source>
        <dbReference type="EMBL" id="SPP76990.1"/>
    </source>
</evidence>
<protein>
    <submittedName>
        <fullName evidence="2">Uncharacterized protein</fullName>
    </submittedName>
</protein>
<feature type="compositionally biased region" description="Basic and acidic residues" evidence="1">
    <location>
        <begin position="1"/>
        <end position="14"/>
    </location>
</feature>
<reference evidence="3" key="1">
    <citation type="submission" date="2018-01" db="EMBL/GenBank/DDBJ databases">
        <authorList>
            <person name="Alioto T."/>
            <person name="Alioto T."/>
        </authorList>
    </citation>
    <scope>NUCLEOTIDE SEQUENCE [LARGE SCALE GENOMIC DNA]</scope>
</reference>
<sequence length="208" mass="23885">MEENKQNPEVDVSEKKRKPRLTKATKQRVLKYLEKTGFSRETLKRATEGEKNAEAIIEYMVNSCEEAEAKVERECDSVSLNNINEWLELMKSTQLSERCEFEAAAVVNSILLNERQPLPAKMNGIDLKAAYKFLSNALMGQPQEQMSDATKAFLSREIELLIAEANTDESDEAARDMGQRLYKSTEYDYQAQPRKCSLDPLFQDEWKT</sequence>
<feature type="region of interest" description="Disordered" evidence="1">
    <location>
        <begin position="1"/>
        <end position="23"/>
    </location>
</feature>
<dbReference type="Proteomes" id="UP000268350">
    <property type="component" value="Unassembled WGS sequence"/>
</dbReference>
<dbReference type="EMBL" id="OUUW01000002">
    <property type="protein sequence ID" value="SPP76990.1"/>
    <property type="molecule type" value="Genomic_DNA"/>
</dbReference>
<evidence type="ECO:0000256" key="1">
    <source>
        <dbReference type="SAM" id="MobiDB-lite"/>
    </source>
</evidence>
<accession>A0A3B0JNA9</accession>
<name>A0A3B0JNA9_DROGU</name>
<evidence type="ECO:0000313" key="3">
    <source>
        <dbReference type="Proteomes" id="UP000268350"/>
    </source>
</evidence>
<organism evidence="2 3">
    <name type="scientific">Drosophila guanche</name>
    <name type="common">Fruit fly</name>
    <dbReference type="NCBI Taxonomy" id="7266"/>
    <lineage>
        <taxon>Eukaryota</taxon>
        <taxon>Metazoa</taxon>
        <taxon>Ecdysozoa</taxon>
        <taxon>Arthropoda</taxon>
        <taxon>Hexapoda</taxon>
        <taxon>Insecta</taxon>
        <taxon>Pterygota</taxon>
        <taxon>Neoptera</taxon>
        <taxon>Endopterygota</taxon>
        <taxon>Diptera</taxon>
        <taxon>Brachycera</taxon>
        <taxon>Muscomorpha</taxon>
        <taxon>Ephydroidea</taxon>
        <taxon>Drosophilidae</taxon>
        <taxon>Drosophila</taxon>
        <taxon>Sophophora</taxon>
    </lineage>
</organism>
<keyword evidence="3" id="KW-1185">Reference proteome</keyword>
<proteinExistence type="predicted"/>
<dbReference type="AlphaFoldDB" id="A0A3B0JNA9"/>